<dbReference type="SUPFAM" id="SSF54285">
    <property type="entry name" value="MoaD/ThiS"/>
    <property type="match status" value="1"/>
</dbReference>
<dbReference type="PANTHER" id="PTHR34472:SF1">
    <property type="entry name" value="SULFUR CARRIER PROTEIN THIS"/>
    <property type="match status" value="1"/>
</dbReference>
<protein>
    <submittedName>
        <fullName evidence="1">Thiamine biosynthesis protein ThiS</fullName>
    </submittedName>
</protein>
<dbReference type="Pfam" id="PF02597">
    <property type="entry name" value="ThiS"/>
    <property type="match status" value="1"/>
</dbReference>
<reference evidence="1 2" key="1">
    <citation type="journal article" date="2011" name="Stand. Genomic Sci.">
        <title>Complete genome sequence of the gliding freshwater bacterium Fluviicola taffensis type strain (RW262).</title>
        <authorList>
            <person name="Woyke T."/>
            <person name="Chertkov O."/>
            <person name="Lapidus A."/>
            <person name="Nolan M."/>
            <person name="Lucas S."/>
            <person name="Del Rio T.G."/>
            <person name="Tice H."/>
            <person name="Cheng J.F."/>
            <person name="Tapia R."/>
            <person name="Han C."/>
            <person name="Goodwin L."/>
            <person name="Pitluck S."/>
            <person name="Liolios K."/>
            <person name="Pagani I."/>
            <person name="Ivanova N."/>
            <person name="Huntemann M."/>
            <person name="Mavromatis K."/>
            <person name="Mikhailova N."/>
            <person name="Pati A."/>
            <person name="Chen A."/>
            <person name="Palaniappan K."/>
            <person name="Land M."/>
            <person name="Hauser L."/>
            <person name="Brambilla E.M."/>
            <person name="Rohde M."/>
            <person name="Mwirichia R."/>
            <person name="Sikorski J."/>
            <person name="Tindall B.J."/>
            <person name="Goker M."/>
            <person name="Bristow J."/>
            <person name="Eisen J.A."/>
            <person name="Markowitz V."/>
            <person name="Hugenholtz P."/>
            <person name="Klenk H.P."/>
            <person name="Kyrpides N.C."/>
        </authorList>
    </citation>
    <scope>NUCLEOTIDE SEQUENCE [LARGE SCALE GENOMIC DNA]</scope>
    <source>
        <strain evidence="2">DSM 16823 / RW262 / RW262</strain>
    </source>
</reference>
<dbReference type="EMBL" id="CP002542">
    <property type="protein sequence ID" value="AEA44782.1"/>
    <property type="molecule type" value="Genomic_DNA"/>
</dbReference>
<evidence type="ECO:0000313" key="1">
    <source>
        <dbReference type="EMBL" id="AEA44782.1"/>
    </source>
</evidence>
<dbReference type="PANTHER" id="PTHR34472">
    <property type="entry name" value="SULFUR CARRIER PROTEIN THIS"/>
    <property type="match status" value="1"/>
</dbReference>
<dbReference type="NCBIfam" id="TIGR01683">
    <property type="entry name" value="thiS"/>
    <property type="match status" value="1"/>
</dbReference>
<dbReference type="eggNOG" id="COG2104">
    <property type="taxonomic scope" value="Bacteria"/>
</dbReference>
<dbReference type="RefSeq" id="WP_013687551.1">
    <property type="nucleotide sequence ID" value="NC_015321.1"/>
</dbReference>
<dbReference type="HOGENOM" id="CLU_174611_2_1_10"/>
<name>F2IH01_FLUTR</name>
<dbReference type="Proteomes" id="UP000007463">
    <property type="component" value="Chromosome"/>
</dbReference>
<dbReference type="InterPro" id="IPR010035">
    <property type="entry name" value="Thi_S"/>
</dbReference>
<accession>F2IH01</accession>
<dbReference type="AlphaFoldDB" id="F2IH01"/>
<keyword evidence="2" id="KW-1185">Reference proteome</keyword>
<evidence type="ECO:0000313" key="2">
    <source>
        <dbReference type="Proteomes" id="UP000007463"/>
    </source>
</evidence>
<reference evidence="2" key="2">
    <citation type="submission" date="2011-02" db="EMBL/GenBank/DDBJ databases">
        <title>The complete genome of Fluviicola taffensis DSM 16823.</title>
        <authorList>
            <consortium name="US DOE Joint Genome Institute (JGI-PGF)"/>
            <person name="Lucas S."/>
            <person name="Copeland A."/>
            <person name="Lapidus A."/>
            <person name="Bruce D."/>
            <person name="Goodwin L."/>
            <person name="Pitluck S."/>
            <person name="Kyrpides N."/>
            <person name="Mavromatis K."/>
            <person name="Ivanova N."/>
            <person name="Mikhailova N."/>
            <person name="Pagani I."/>
            <person name="Chertkov O."/>
            <person name="Detter J.C."/>
            <person name="Han C."/>
            <person name="Tapia R."/>
            <person name="Land M."/>
            <person name="Hauser L."/>
            <person name="Markowitz V."/>
            <person name="Cheng J.-F."/>
            <person name="Hugenholtz P."/>
            <person name="Woyke T."/>
            <person name="Wu D."/>
            <person name="Tindall B."/>
            <person name="Pomrenke H.G."/>
            <person name="Brambilla E."/>
            <person name="Klenk H.-P."/>
            <person name="Eisen J.A."/>
        </authorList>
    </citation>
    <scope>NUCLEOTIDE SEQUENCE [LARGE SCALE GENOMIC DNA]</scope>
    <source>
        <strain evidence="2">DSM 16823 / RW262 / RW262</strain>
    </source>
</reference>
<proteinExistence type="predicted"/>
<gene>
    <name evidence="1" type="ordered locus">Fluta_2802</name>
</gene>
<dbReference type="CDD" id="cd00565">
    <property type="entry name" value="Ubl_ThiS"/>
    <property type="match status" value="1"/>
</dbReference>
<dbReference type="STRING" id="755732.Fluta_2802"/>
<dbReference type="InterPro" id="IPR012675">
    <property type="entry name" value="Beta-grasp_dom_sf"/>
</dbReference>
<dbReference type="InterPro" id="IPR016155">
    <property type="entry name" value="Mopterin_synth/thiamin_S_b"/>
</dbReference>
<dbReference type="Gene3D" id="3.10.20.30">
    <property type="match status" value="1"/>
</dbReference>
<dbReference type="KEGG" id="fte:Fluta_2802"/>
<dbReference type="OrthoDB" id="1525151at2"/>
<organism evidence="1 2">
    <name type="scientific">Fluviicola taffensis (strain DSM 16823 / NCIMB 13979 / RW262)</name>
    <dbReference type="NCBI Taxonomy" id="755732"/>
    <lineage>
        <taxon>Bacteria</taxon>
        <taxon>Pseudomonadati</taxon>
        <taxon>Bacteroidota</taxon>
        <taxon>Flavobacteriia</taxon>
        <taxon>Flavobacteriales</taxon>
        <taxon>Crocinitomicaceae</taxon>
        <taxon>Fluviicola</taxon>
    </lineage>
</organism>
<sequence length="71" mass="7850">MRNGMTITINNKEVEVVANRMLQQIVFDQIGENSKGIAVAVNGQVIPKDLWVEKNVKENDDILIIKATQGG</sequence>
<dbReference type="InterPro" id="IPR003749">
    <property type="entry name" value="ThiS/MoaD-like"/>
</dbReference>